<dbReference type="PANTHER" id="PTHR43008:SF8">
    <property type="entry name" value="BENZIL REDUCTASE ((S)-BENZOIN FORMING) IRC24"/>
    <property type="match status" value="1"/>
</dbReference>
<evidence type="ECO:0008006" key="6">
    <source>
        <dbReference type="Google" id="ProtNLM"/>
    </source>
</evidence>
<protein>
    <recommendedName>
        <fullName evidence="6">NAD(P)-binding domain-containing protein</fullName>
    </recommendedName>
</protein>
<dbReference type="GO" id="GO:0016616">
    <property type="term" value="F:oxidoreductase activity, acting on the CH-OH group of donors, NAD or NADP as acceptor"/>
    <property type="evidence" value="ECO:0007669"/>
    <property type="project" value="UniProtKB-ARBA"/>
</dbReference>
<dbReference type="STRING" id="363999.A0A439DFB1"/>
<keyword evidence="2" id="KW-0521">NADP</keyword>
<evidence type="ECO:0000256" key="2">
    <source>
        <dbReference type="ARBA" id="ARBA00022857"/>
    </source>
</evidence>
<dbReference type="PANTHER" id="PTHR43008">
    <property type="entry name" value="BENZIL REDUCTASE"/>
    <property type="match status" value="1"/>
</dbReference>
<gene>
    <name evidence="4" type="ORF">EKO27_g1985</name>
</gene>
<keyword evidence="5" id="KW-1185">Reference proteome</keyword>
<dbReference type="InterPro" id="IPR002347">
    <property type="entry name" value="SDR_fam"/>
</dbReference>
<reference evidence="4 5" key="1">
    <citation type="submission" date="2018-12" db="EMBL/GenBank/DDBJ databases">
        <title>Draft genome sequence of Xylaria grammica IHI A82.</title>
        <authorList>
            <person name="Buettner E."/>
            <person name="Kellner H."/>
        </authorList>
    </citation>
    <scope>NUCLEOTIDE SEQUENCE [LARGE SCALE GENOMIC DNA]</scope>
    <source>
        <strain evidence="4 5">IHI A82</strain>
    </source>
</reference>
<comment type="caution">
    <text evidence="4">The sequence shown here is derived from an EMBL/GenBank/DDBJ whole genome shotgun (WGS) entry which is preliminary data.</text>
</comment>
<dbReference type="GO" id="GO:0050664">
    <property type="term" value="F:oxidoreductase activity, acting on NAD(P)H, oxygen as acceptor"/>
    <property type="evidence" value="ECO:0007669"/>
    <property type="project" value="TreeGrafter"/>
</dbReference>
<dbReference type="EMBL" id="RYZI01000034">
    <property type="protein sequence ID" value="RWA13104.1"/>
    <property type="molecule type" value="Genomic_DNA"/>
</dbReference>
<accession>A0A439DFB1</accession>
<dbReference type="Pfam" id="PF00106">
    <property type="entry name" value="adh_short"/>
    <property type="match status" value="2"/>
</dbReference>
<evidence type="ECO:0000313" key="5">
    <source>
        <dbReference type="Proteomes" id="UP000286045"/>
    </source>
</evidence>
<evidence type="ECO:0000256" key="3">
    <source>
        <dbReference type="ARBA" id="ARBA00023002"/>
    </source>
</evidence>
<organism evidence="4 5">
    <name type="scientific">Xylaria grammica</name>
    <dbReference type="NCBI Taxonomy" id="363999"/>
    <lineage>
        <taxon>Eukaryota</taxon>
        <taxon>Fungi</taxon>
        <taxon>Dikarya</taxon>
        <taxon>Ascomycota</taxon>
        <taxon>Pezizomycotina</taxon>
        <taxon>Sordariomycetes</taxon>
        <taxon>Xylariomycetidae</taxon>
        <taxon>Xylariales</taxon>
        <taxon>Xylariaceae</taxon>
        <taxon>Xylaria</taxon>
    </lineage>
</organism>
<dbReference type="InterPro" id="IPR036291">
    <property type="entry name" value="NAD(P)-bd_dom_sf"/>
</dbReference>
<keyword evidence="3" id="KW-0560">Oxidoreductase</keyword>
<dbReference type="PROSITE" id="PS00061">
    <property type="entry name" value="ADH_SHORT"/>
    <property type="match status" value="1"/>
</dbReference>
<dbReference type="PRINTS" id="PR00081">
    <property type="entry name" value="GDHRDH"/>
</dbReference>
<proteinExistence type="inferred from homology"/>
<evidence type="ECO:0000256" key="1">
    <source>
        <dbReference type="ARBA" id="ARBA00006484"/>
    </source>
</evidence>
<evidence type="ECO:0000313" key="4">
    <source>
        <dbReference type="EMBL" id="RWA13104.1"/>
    </source>
</evidence>
<sequence>MPKAFIVTGASRGLGLAIAQALLKESHKVFLVARSEDELRKLKTQHGDSVDYTSADLADLKVAPKIVASALKSFGKIDGLVKESISELRKSNGRVIFISSGASSNAYIGWGAYGTSKAALDHLCAHLAVEEPSITSVTVSPGKVDTAMQKQIREEGHTGMSPDVHASFVAEHENGRLLSPDQPGTVIAKLAIGATKTLTGKHYRWNATELADFQSK</sequence>
<name>A0A439DFB1_9PEZI</name>
<dbReference type="InterPro" id="IPR020904">
    <property type="entry name" value="Sc_DH/Rdtase_CS"/>
</dbReference>
<dbReference type="Gene3D" id="3.40.50.720">
    <property type="entry name" value="NAD(P)-binding Rossmann-like Domain"/>
    <property type="match status" value="2"/>
</dbReference>
<dbReference type="AlphaFoldDB" id="A0A439DFB1"/>
<dbReference type="Proteomes" id="UP000286045">
    <property type="component" value="Unassembled WGS sequence"/>
</dbReference>
<comment type="similarity">
    <text evidence="1">Belongs to the short-chain dehydrogenases/reductases (SDR) family.</text>
</comment>
<dbReference type="SUPFAM" id="SSF51735">
    <property type="entry name" value="NAD(P)-binding Rossmann-fold domains"/>
    <property type="match status" value="1"/>
</dbReference>